<dbReference type="RefSeq" id="WP_165241498.1">
    <property type="nucleotide sequence ID" value="NZ_JAAKZV010000174.1"/>
</dbReference>
<evidence type="ECO:0000313" key="2">
    <source>
        <dbReference type="EMBL" id="NGN67980.1"/>
    </source>
</evidence>
<evidence type="ECO:0000313" key="3">
    <source>
        <dbReference type="Proteomes" id="UP000481583"/>
    </source>
</evidence>
<accession>A0A6G4U8C8</accession>
<comment type="caution">
    <text evidence="2">The sequence shown here is derived from an EMBL/GenBank/DDBJ whole genome shotgun (WGS) entry which is preliminary data.</text>
</comment>
<name>A0A6G4U8C8_9ACTN</name>
<reference evidence="2 3" key="1">
    <citation type="submission" date="2020-02" db="EMBL/GenBank/DDBJ databases">
        <title>Whole-genome analyses of novel actinobacteria.</title>
        <authorList>
            <person name="Sahin N."/>
        </authorList>
    </citation>
    <scope>NUCLEOTIDE SEQUENCE [LARGE SCALE GENOMIC DNA]</scope>
    <source>
        <strain evidence="2 3">A7024</strain>
    </source>
</reference>
<dbReference type="Pfam" id="PF04389">
    <property type="entry name" value="Peptidase_M28"/>
    <property type="match status" value="1"/>
</dbReference>
<organism evidence="2 3">
    <name type="scientific">Streptomyces coryli</name>
    <dbReference type="NCBI Taxonomy" id="1128680"/>
    <lineage>
        <taxon>Bacteria</taxon>
        <taxon>Bacillati</taxon>
        <taxon>Actinomycetota</taxon>
        <taxon>Actinomycetes</taxon>
        <taxon>Kitasatosporales</taxon>
        <taxon>Streptomycetaceae</taxon>
        <taxon>Streptomyces</taxon>
    </lineage>
</organism>
<proteinExistence type="predicted"/>
<protein>
    <submittedName>
        <fullName evidence="2">Zn-dependent exopeptidase M28</fullName>
    </submittedName>
</protein>
<dbReference type="InterPro" id="IPR007484">
    <property type="entry name" value="Peptidase_M28"/>
</dbReference>
<keyword evidence="3" id="KW-1185">Reference proteome</keyword>
<dbReference type="AlphaFoldDB" id="A0A6G4U8C8"/>
<dbReference type="Gene3D" id="3.40.630.10">
    <property type="entry name" value="Zn peptidases"/>
    <property type="match status" value="1"/>
</dbReference>
<sequence length="445" mass="48191">MSSGQPWPDTQEMLDWIGTVTEQGIRRPGYPADSWTEDWAAGMFRSFGLETRLETVPVPRWQPGAATLYVHGRGGELRLDGFQLPYTAAAPRGHTAPLVRLEDLAGAEPGAIAVDEVELTKLDQSAVRTLATGAYDPEKAFDHLAQTLPFGPRLLEVAEPAIAAGAGGYVGALTGFPWETRDYYVPYDAVQRPVPGLWLSRGDARVMLDAMAAGPCTATLVTEGVTKRATSRNVIATLPGGNGATDHWVIIASHHDAPWASAVEDGTGIALVLAAARHWAQVPRAERPHNLLFLLTAGHMAHAAGTRAFIERHRDLLGSVVLQLHLEHAALRCEVKDGLLKPTADPEVRWWFTTQEPALEQLVLQSLQSERLRRSLVLPPDVFSPLPPTDGAFFHEEGVRLVHFLSAPPYLFDSADTLDKVDAEGLLPLSRAAARIVAGTAGWSP</sequence>
<dbReference type="Gene3D" id="3.50.30.30">
    <property type="match status" value="1"/>
</dbReference>
<dbReference type="EMBL" id="JAAKZV010000174">
    <property type="protein sequence ID" value="NGN67980.1"/>
    <property type="molecule type" value="Genomic_DNA"/>
</dbReference>
<dbReference type="Proteomes" id="UP000481583">
    <property type="component" value="Unassembled WGS sequence"/>
</dbReference>
<feature type="domain" description="Peptidase M28" evidence="1">
    <location>
        <begin position="233"/>
        <end position="432"/>
    </location>
</feature>
<gene>
    <name evidence="2" type="ORF">G5C51_29285</name>
</gene>
<dbReference type="SUPFAM" id="SSF53187">
    <property type="entry name" value="Zn-dependent exopeptidases"/>
    <property type="match status" value="1"/>
</dbReference>
<evidence type="ECO:0000259" key="1">
    <source>
        <dbReference type="Pfam" id="PF04389"/>
    </source>
</evidence>